<evidence type="ECO:0000313" key="10">
    <source>
        <dbReference type="EMBL" id="MBP1890598.1"/>
    </source>
</evidence>
<reference evidence="10 11" key="1">
    <citation type="submission" date="2021-03" db="EMBL/GenBank/DDBJ databases">
        <title>Genomic Encyclopedia of Type Strains, Phase IV (KMG-IV): sequencing the most valuable type-strain genomes for metagenomic binning, comparative biology and taxonomic classification.</title>
        <authorList>
            <person name="Goeker M."/>
        </authorList>
    </citation>
    <scope>NUCLEOTIDE SEQUENCE [LARGE SCALE GENOMIC DNA]</scope>
    <source>
        <strain evidence="10 11">DSM 3984</strain>
    </source>
</reference>
<evidence type="ECO:0000256" key="1">
    <source>
        <dbReference type="ARBA" id="ARBA00005189"/>
    </source>
</evidence>
<evidence type="ECO:0000256" key="6">
    <source>
        <dbReference type="ARBA" id="ARBA00023315"/>
    </source>
</evidence>
<comment type="pathway">
    <text evidence="1">Lipid metabolism.</text>
</comment>
<dbReference type="SUPFAM" id="SSF69593">
    <property type="entry name" value="Glycerol-3-phosphate (1)-acyltransferase"/>
    <property type="match status" value="1"/>
</dbReference>
<evidence type="ECO:0000256" key="7">
    <source>
        <dbReference type="RuleBase" id="RU361267"/>
    </source>
</evidence>
<sequence>MLRTLIFYPGIILSLIISPIGLIKVKYLEHKGRTKDRTIAIYKITHNWAKFVIWLSGARVKVFGKENIPKDEAVLFVGNHQSNFDIPLILSTIDEPKGFIAKKELEKWPLISMWMKYINCVFMDRSNIRKSAEAIVKGIQTLKSGYSMVIFPEGTRSKGKPVAEFKAGSFKLALKSKVKIIPVTINGSYKLLEANGGKIKASNIEIYIHEPIDVTKLSKEEIVNLHNTVRNIVVSKLPKEQQ</sequence>
<dbReference type="EMBL" id="JAGGJZ010000008">
    <property type="protein sequence ID" value="MBP1890598.1"/>
    <property type="molecule type" value="Genomic_DNA"/>
</dbReference>
<gene>
    <name evidence="10" type="ORF">J2Z53_002203</name>
</gene>
<keyword evidence="7" id="KW-0594">Phospholipid biosynthesis</keyword>
<comment type="caution">
    <text evidence="10">The sequence shown here is derived from an EMBL/GenBank/DDBJ whole genome shotgun (WGS) entry which is preliminary data.</text>
</comment>
<keyword evidence="5 7" id="KW-0443">Lipid metabolism</keyword>
<dbReference type="EC" id="2.3.1.51" evidence="7"/>
<keyword evidence="4 7" id="KW-0808">Transferase</keyword>
<evidence type="ECO:0000256" key="2">
    <source>
        <dbReference type="ARBA" id="ARBA00008655"/>
    </source>
</evidence>
<dbReference type="PANTHER" id="PTHR10434:SF64">
    <property type="entry name" value="1-ACYL-SN-GLYCEROL-3-PHOSPHATE ACYLTRANSFERASE-RELATED"/>
    <property type="match status" value="1"/>
</dbReference>
<dbReference type="RefSeq" id="WP_209797513.1">
    <property type="nucleotide sequence ID" value="NZ_JAGGJZ010000008.1"/>
</dbReference>
<keyword evidence="8" id="KW-0812">Transmembrane</keyword>
<keyword evidence="3 7" id="KW-0444">Lipid biosynthesis</keyword>
<feature type="transmembrane region" description="Helical" evidence="8">
    <location>
        <begin position="6"/>
        <end position="25"/>
    </location>
</feature>
<evidence type="ECO:0000256" key="3">
    <source>
        <dbReference type="ARBA" id="ARBA00022516"/>
    </source>
</evidence>
<evidence type="ECO:0000256" key="8">
    <source>
        <dbReference type="SAM" id="Phobius"/>
    </source>
</evidence>
<organism evidence="10 11">
    <name type="scientific">Clostridium moniliforme</name>
    <dbReference type="NCBI Taxonomy" id="39489"/>
    <lineage>
        <taxon>Bacteria</taxon>
        <taxon>Bacillati</taxon>
        <taxon>Bacillota</taxon>
        <taxon>Clostridia</taxon>
        <taxon>Eubacteriales</taxon>
        <taxon>Clostridiaceae</taxon>
        <taxon>Clostridium</taxon>
    </lineage>
</organism>
<dbReference type="NCBIfam" id="TIGR00530">
    <property type="entry name" value="AGP_acyltrn"/>
    <property type="match status" value="1"/>
</dbReference>
<dbReference type="GO" id="GO:0003841">
    <property type="term" value="F:1-acylglycerol-3-phosphate O-acyltransferase activity"/>
    <property type="evidence" value="ECO:0007669"/>
    <property type="project" value="UniProtKB-EC"/>
</dbReference>
<keyword evidence="7" id="KW-1208">Phospholipid metabolism</keyword>
<evidence type="ECO:0000256" key="5">
    <source>
        <dbReference type="ARBA" id="ARBA00023098"/>
    </source>
</evidence>
<accession>A0ABS4F2X9</accession>
<name>A0ABS4F2X9_9CLOT</name>
<dbReference type="Pfam" id="PF01553">
    <property type="entry name" value="Acyltransferase"/>
    <property type="match status" value="1"/>
</dbReference>
<keyword evidence="8" id="KW-0472">Membrane</keyword>
<keyword evidence="8" id="KW-1133">Transmembrane helix</keyword>
<comment type="similarity">
    <text evidence="2 7">Belongs to the 1-acyl-sn-glycerol-3-phosphate acyltransferase family.</text>
</comment>
<feature type="domain" description="Phospholipid/glycerol acyltransferase" evidence="9">
    <location>
        <begin position="74"/>
        <end position="188"/>
    </location>
</feature>
<keyword evidence="11" id="KW-1185">Reference proteome</keyword>
<dbReference type="CDD" id="cd07989">
    <property type="entry name" value="LPLAT_AGPAT-like"/>
    <property type="match status" value="1"/>
</dbReference>
<keyword evidence="6 7" id="KW-0012">Acyltransferase</keyword>
<protein>
    <recommendedName>
        <fullName evidence="7">1-acyl-sn-glycerol-3-phosphate acyltransferase</fullName>
        <ecNumber evidence="7">2.3.1.51</ecNumber>
    </recommendedName>
</protein>
<evidence type="ECO:0000259" key="9">
    <source>
        <dbReference type="SMART" id="SM00563"/>
    </source>
</evidence>
<dbReference type="Proteomes" id="UP000783390">
    <property type="component" value="Unassembled WGS sequence"/>
</dbReference>
<dbReference type="InterPro" id="IPR004552">
    <property type="entry name" value="AGP_acyltrans"/>
</dbReference>
<dbReference type="InterPro" id="IPR002123">
    <property type="entry name" value="Plipid/glycerol_acylTrfase"/>
</dbReference>
<comment type="domain">
    <text evidence="7">The HXXXXD motif is essential for acyltransferase activity and may constitute the binding site for the phosphate moiety of the glycerol-3-phosphate.</text>
</comment>
<proteinExistence type="inferred from homology"/>
<comment type="catalytic activity">
    <reaction evidence="7">
        <text>a 1-acyl-sn-glycero-3-phosphate + an acyl-CoA = a 1,2-diacyl-sn-glycero-3-phosphate + CoA</text>
        <dbReference type="Rhea" id="RHEA:19709"/>
        <dbReference type="ChEBI" id="CHEBI:57287"/>
        <dbReference type="ChEBI" id="CHEBI:57970"/>
        <dbReference type="ChEBI" id="CHEBI:58342"/>
        <dbReference type="ChEBI" id="CHEBI:58608"/>
        <dbReference type="EC" id="2.3.1.51"/>
    </reaction>
</comment>
<evidence type="ECO:0000256" key="4">
    <source>
        <dbReference type="ARBA" id="ARBA00022679"/>
    </source>
</evidence>
<dbReference type="PANTHER" id="PTHR10434">
    <property type="entry name" value="1-ACYL-SN-GLYCEROL-3-PHOSPHATE ACYLTRANSFERASE"/>
    <property type="match status" value="1"/>
</dbReference>
<evidence type="ECO:0000313" key="11">
    <source>
        <dbReference type="Proteomes" id="UP000783390"/>
    </source>
</evidence>
<dbReference type="SMART" id="SM00563">
    <property type="entry name" value="PlsC"/>
    <property type="match status" value="1"/>
</dbReference>